<proteinExistence type="predicted"/>
<protein>
    <submittedName>
        <fullName evidence="1">Uncharacterized protein</fullName>
    </submittedName>
</protein>
<evidence type="ECO:0000313" key="1">
    <source>
        <dbReference type="EMBL" id="HFC97083.1"/>
    </source>
</evidence>
<dbReference type="Proteomes" id="UP000886043">
    <property type="component" value="Unassembled WGS sequence"/>
</dbReference>
<gene>
    <name evidence="1" type="ORF">ENJ40_01310</name>
</gene>
<accession>A0A7C3GT31</accession>
<dbReference type="EMBL" id="DRMH01000014">
    <property type="protein sequence ID" value="HFC97083.1"/>
    <property type="molecule type" value="Genomic_DNA"/>
</dbReference>
<reference evidence="1" key="1">
    <citation type="journal article" date="2020" name="mSystems">
        <title>Genome- and Community-Level Interaction Insights into Carbon Utilization and Element Cycling Functions of Hydrothermarchaeota in Hydrothermal Sediment.</title>
        <authorList>
            <person name="Zhou Z."/>
            <person name="Liu Y."/>
            <person name="Xu W."/>
            <person name="Pan J."/>
            <person name="Luo Z.H."/>
            <person name="Li M."/>
        </authorList>
    </citation>
    <scope>NUCLEOTIDE SEQUENCE [LARGE SCALE GENOMIC DNA]</scope>
    <source>
        <strain evidence="1">HyVt-483</strain>
    </source>
</reference>
<comment type="caution">
    <text evidence="1">The sequence shown here is derived from an EMBL/GenBank/DDBJ whole genome shotgun (WGS) entry which is preliminary data.</text>
</comment>
<dbReference type="AlphaFoldDB" id="A0A7C3GT31"/>
<organism evidence="1">
    <name type="scientific">Thermosulfurimonas dismutans</name>
    <dbReference type="NCBI Taxonomy" id="999894"/>
    <lineage>
        <taxon>Bacteria</taxon>
        <taxon>Pseudomonadati</taxon>
        <taxon>Thermodesulfobacteriota</taxon>
        <taxon>Thermodesulfobacteria</taxon>
        <taxon>Thermodesulfobacteriales</taxon>
        <taxon>Thermodesulfobacteriaceae</taxon>
        <taxon>Thermosulfurimonas</taxon>
    </lineage>
</organism>
<sequence>MQCKRLRTLAREWFLKVREDALAPARMMEFIHRHVRQCSICQADPDLPQEIEKIREFIRAPEVLPSVQEISEDIEEEKVLL</sequence>
<name>A0A7C3GT31_9BACT</name>